<feature type="compositionally biased region" description="Basic and acidic residues" evidence="1">
    <location>
        <begin position="1"/>
        <end position="18"/>
    </location>
</feature>
<dbReference type="Proteomes" id="UP000038009">
    <property type="component" value="Unassembled WGS sequence"/>
</dbReference>
<dbReference type="PANTHER" id="PTHR33297">
    <property type="entry name" value="AMASTIN-LIKE SURFACE PROTEIN-LIKE PROTEIN-RELATED"/>
    <property type="match status" value="1"/>
</dbReference>
<feature type="region of interest" description="Disordered" evidence="1">
    <location>
        <begin position="1"/>
        <end position="33"/>
    </location>
</feature>
<feature type="transmembrane region" description="Helical" evidence="2">
    <location>
        <begin position="306"/>
        <end position="328"/>
    </location>
</feature>
<gene>
    <name evidence="3" type="ORF">ABL78_2795</name>
</gene>
<proteinExistence type="predicted"/>
<organism evidence="3 4">
    <name type="scientific">Leptomonas seymouri</name>
    <dbReference type="NCBI Taxonomy" id="5684"/>
    <lineage>
        <taxon>Eukaryota</taxon>
        <taxon>Discoba</taxon>
        <taxon>Euglenozoa</taxon>
        <taxon>Kinetoplastea</taxon>
        <taxon>Metakinetoplastina</taxon>
        <taxon>Trypanosomatida</taxon>
        <taxon>Trypanosomatidae</taxon>
        <taxon>Leishmaniinae</taxon>
        <taxon>Leptomonas</taxon>
    </lineage>
</organism>
<dbReference type="EMBL" id="LJSK01000061">
    <property type="protein sequence ID" value="KPI88108.1"/>
    <property type="molecule type" value="Genomic_DNA"/>
</dbReference>
<evidence type="ECO:0000256" key="1">
    <source>
        <dbReference type="SAM" id="MobiDB-lite"/>
    </source>
</evidence>
<dbReference type="AlphaFoldDB" id="A0A0N1PCA2"/>
<dbReference type="InterPro" id="IPR009944">
    <property type="entry name" value="Amastin"/>
</dbReference>
<dbReference type="VEuPathDB" id="TriTrypDB:Lsey_0061_0100"/>
<feature type="transmembrane region" description="Helical" evidence="2">
    <location>
        <begin position="237"/>
        <end position="259"/>
    </location>
</feature>
<keyword evidence="2" id="KW-0812">Transmembrane</keyword>
<feature type="transmembrane region" description="Helical" evidence="2">
    <location>
        <begin position="334"/>
        <end position="354"/>
    </location>
</feature>
<evidence type="ECO:0008006" key="5">
    <source>
        <dbReference type="Google" id="ProtNLM"/>
    </source>
</evidence>
<evidence type="ECO:0000313" key="3">
    <source>
        <dbReference type="EMBL" id="KPI88108.1"/>
    </source>
</evidence>
<dbReference type="OrthoDB" id="258050at2759"/>
<accession>A0A0N1PCA2</accession>
<feature type="transmembrane region" description="Helical" evidence="2">
    <location>
        <begin position="124"/>
        <end position="145"/>
    </location>
</feature>
<feature type="transmembrane region" description="Helical" evidence="2">
    <location>
        <begin position="151"/>
        <end position="172"/>
    </location>
</feature>
<evidence type="ECO:0000313" key="4">
    <source>
        <dbReference type="Proteomes" id="UP000038009"/>
    </source>
</evidence>
<keyword evidence="2" id="KW-0472">Membrane</keyword>
<name>A0A0N1PCA2_LEPSE</name>
<dbReference type="OMA" id="WPLSSYH"/>
<feature type="transmembrane region" description="Helical" evidence="2">
    <location>
        <begin position="61"/>
        <end position="85"/>
    </location>
</feature>
<reference evidence="3 4" key="1">
    <citation type="journal article" date="2015" name="PLoS Pathog.">
        <title>Leptomonas seymouri: Adaptations to the Dixenous Life Cycle Analyzed by Genome Sequencing, Transcriptome Profiling and Co-infection with Leishmania donovani.</title>
        <authorList>
            <person name="Kraeva N."/>
            <person name="Butenko A."/>
            <person name="Hlavacova J."/>
            <person name="Kostygov A."/>
            <person name="Myskova J."/>
            <person name="Grybchuk D."/>
            <person name="Lestinova T."/>
            <person name="Votypka J."/>
            <person name="Volf P."/>
            <person name="Opperdoes F."/>
            <person name="Flegontov P."/>
            <person name="Lukes J."/>
            <person name="Yurchenko V."/>
        </authorList>
    </citation>
    <scope>NUCLEOTIDE SEQUENCE [LARGE SCALE GENOMIC DNA]</scope>
    <source>
        <strain evidence="3 4">ATCC 30220</strain>
    </source>
</reference>
<feature type="transmembrane region" description="Helical" evidence="2">
    <location>
        <begin position="193"/>
        <end position="217"/>
    </location>
</feature>
<dbReference type="PANTHER" id="PTHR33297:SF4">
    <property type="entry name" value="AMASTIN"/>
    <property type="match status" value="1"/>
</dbReference>
<comment type="caution">
    <text evidence="3">The sequence shown here is derived from an EMBL/GenBank/DDBJ whole genome shotgun (WGS) entry which is preliminary data.</text>
</comment>
<sequence length="415" mass="46497">MPNQEQRMEDSEQREDHASGSNEPLAEEEASVCSSEACDRKDLEECPGVDLRAVPRENSGVVVMVFHIVFSFISFAFMLAASCPIPWLRASDGRKWTVWKDESGTLWKDYACDHKRAMFQAMEAFAICGCVISLACFIAGVMQVYGVGHLGVTFLLSFINIIVLLTDWALLVNQYHKYNCPNEIPYVAKVNRLNAGFALVFCSFALMLFGTLALVYWAYDIFVLSEIHRDKFSRGAFVSTLATGAVLTIATVGTTQTMFEQYYENYTLKIAFWHIEFYNRESSLSEYWDLNSYHCSSFKKQMHAGAAFSILSDAFLFVMLLCSIGAVYQRCYKWIAIGFGVVSWATLAVCWAIVVSVRYKTFCKDGATPTVIGAPMDTDEQRVSFEGFVITDGLGLIISAWCATTLNLIYLGVRG</sequence>
<protein>
    <recommendedName>
        <fullName evidence="5">Amastin-like protein</fullName>
    </recommendedName>
</protein>
<evidence type="ECO:0000256" key="2">
    <source>
        <dbReference type="SAM" id="Phobius"/>
    </source>
</evidence>
<dbReference type="Pfam" id="PF07344">
    <property type="entry name" value="Amastin"/>
    <property type="match status" value="2"/>
</dbReference>
<keyword evidence="2" id="KW-1133">Transmembrane helix</keyword>
<keyword evidence="4" id="KW-1185">Reference proteome</keyword>